<dbReference type="Proteomes" id="UP000230002">
    <property type="component" value="Unassembled WGS sequence"/>
</dbReference>
<feature type="compositionally biased region" description="Low complexity" evidence="1">
    <location>
        <begin position="141"/>
        <end position="156"/>
    </location>
</feature>
<evidence type="ECO:0000256" key="2">
    <source>
        <dbReference type="SAM" id="Phobius"/>
    </source>
</evidence>
<evidence type="ECO:0000313" key="3">
    <source>
        <dbReference type="EMBL" id="PIL33437.1"/>
    </source>
</evidence>
<comment type="caution">
    <text evidence="3">The sequence shown here is derived from an EMBL/GenBank/DDBJ whole genome shotgun (WGS) entry which is preliminary data.</text>
</comment>
<evidence type="ECO:0000313" key="4">
    <source>
        <dbReference type="Proteomes" id="UP000230002"/>
    </source>
</evidence>
<gene>
    <name evidence="3" type="ORF">GSI_04059</name>
</gene>
<keyword evidence="2" id="KW-0812">Transmembrane</keyword>
<dbReference type="EMBL" id="AYKW01000007">
    <property type="protein sequence ID" value="PIL33437.1"/>
    <property type="molecule type" value="Genomic_DNA"/>
</dbReference>
<dbReference type="OrthoDB" id="2755869at2759"/>
<keyword evidence="2" id="KW-0472">Membrane</keyword>
<feature type="region of interest" description="Disordered" evidence="1">
    <location>
        <begin position="1"/>
        <end position="22"/>
    </location>
</feature>
<keyword evidence="2" id="KW-1133">Transmembrane helix</keyword>
<keyword evidence="4" id="KW-1185">Reference proteome</keyword>
<evidence type="ECO:0000256" key="1">
    <source>
        <dbReference type="SAM" id="MobiDB-lite"/>
    </source>
</evidence>
<accession>A0A2G8SI86</accession>
<name>A0A2G8SI86_9APHY</name>
<feature type="transmembrane region" description="Helical" evidence="2">
    <location>
        <begin position="33"/>
        <end position="53"/>
    </location>
</feature>
<organism evidence="3 4">
    <name type="scientific">Ganoderma sinense ZZ0214-1</name>
    <dbReference type="NCBI Taxonomy" id="1077348"/>
    <lineage>
        <taxon>Eukaryota</taxon>
        <taxon>Fungi</taxon>
        <taxon>Dikarya</taxon>
        <taxon>Basidiomycota</taxon>
        <taxon>Agaricomycotina</taxon>
        <taxon>Agaricomycetes</taxon>
        <taxon>Polyporales</taxon>
        <taxon>Polyporaceae</taxon>
        <taxon>Ganoderma</taxon>
    </lineage>
</organism>
<feature type="region of interest" description="Disordered" evidence="1">
    <location>
        <begin position="138"/>
        <end position="165"/>
    </location>
</feature>
<protein>
    <submittedName>
        <fullName evidence="3">Uncharacterized protein</fullName>
    </submittedName>
</protein>
<feature type="region of interest" description="Disordered" evidence="1">
    <location>
        <begin position="196"/>
        <end position="215"/>
    </location>
</feature>
<reference evidence="3 4" key="1">
    <citation type="journal article" date="2015" name="Sci. Rep.">
        <title>Chromosome-level genome map provides insights into diverse defense mechanisms in the medicinal fungus Ganoderma sinense.</title>
        <authorList>
            <person name="Zhu Y."/>
            <person name="Xu J."/>
            <person name="Sun C."/>
            <person name="Zhou S."/>
            <person name="Xu H."/>
            <person name="Nelson D.R."/>
            <person name="Qian J."/>
            <person name="Song J."/>
            <person name="Luo H."/>
            <person name="Xiang L."/>
            <person name="Li Y."/>
            <person name="Xu Z."/>
            <person name="Ji A."/>
            <person name="Wang L."/>
            <person name="Lu S."/>
            <person name="Hayward A."/>
            <person name="Sun W."/>
            <person name="Li X."/>
            <person name="Schwartz D.C."/>
            <person name="Wang Y."/>
            <person name="Chen S."/>
        </authorList>
    </citation>
    <scope>NUCLEOTIDE SEQUENCE [LARGE SCALE GENOMIC DNA]</scope>
    <source>
        <strain evidence="3 4">ZZ0214-1</strain>
    </source>
</reference>
<proteinExistence type="predicted"/>
<sequence>MSSTTSASPSSTTTSSDGNSSGGTFFSSGGSTLILAFLAIGLFVGGLLVMFSMRRYVSTNRRRMRAWQTTGERSWGWDAAAIGLPATMLMDMNSSRGRKDFGKKPELWDVRVGATSRTLVGEWEKATPIAARSLYAPPNPSSFARSSNPTTSSSISPSPPPGSNYLRPFQIGLRDTRAQIASLHIPWLRQASNISSPRSSTQRLVDATPRPSGIGAEELTAPRAEVAIAIAFPSQSPCAPGCVPLFALGVTNVRWAGELSTLDGSTDSSPSPPPRYTH</sequence>
<dbReference type="AlphaFoldDB" id="A0A2G8SI86"/>